<name>A0A562WSW7_9BACT</name>
<dbReference type="InterPro" id="IPR058739">
    <property type="entry name" value="NicX"/>
</dbReference>
<dbReference type="OrthoDB" id="9803993at2"/>
<proteinExistence type="predicted"/>
<comment type="caution">
    <text evidence="2">The sequence shown here is derived from an EMBL/GenBank/DDBJ whole genome shotgun (WGS) entry which is preliminary data.</text>
</comment>
<dbReference type="Pfam" id="PF26233">
    <property type="entry name" value="NicX"/>
    <property type="match status" value="1"/>
</dbReference>
<dbReference type="AlphaFoldDB" id="A0A562WSW7"/>
<dbReference type="Proteomes" id="UP000319449">
    <property type="component" value="Unassembled WGS sequence"/>
</dbReference>
<gene>
    <name evidence="2" type="ORF">JN12_00063</name>
</gene>
<dbReference type="GO" id="GO:0046872">
    <property type="term" value="F:metal ion binding"/>
    <property type="evidence" value="ECO:0007669"/>
    <property type="project" value="UniProtKB-KW"/>
</dbReference>
<dbReference type="PANTHER" id="PTHR34448:SF1">
    <property type="entry name" value="BLL6088 PROTEIN"/>
    <property type="match status" value="1"/>
</dbReference>
<sequence length="377" mass="40695">MTDFEEAFGSLFTVNMGVRPGERIVVFSDTIRDDEHPSPDDRERRERLFAAAGGASRFAAATYGDTCFEQFPATSGSGAEPPEHLWRAVFGDAIVDSLAAAGLLKRLIAKEASTDDLAAAREMVVAGREAVAEVVVALANNSTSHTRFRALANAAGTRYASLPHFDPAMFFTSMQVDWLALAERTRLLGEAVNRAVELLVTTSNGTQMRFGKQGRIAKGDDGLLTMPGSFGNLPAGEVYLAPLEGTASGTMVLEYAPTRKLVTPLTLIVENGEVVDIRGDEPHREILERKFAESRLNRNIAELGIGTNDRASRPDNILEAEKILGTIHIALGDNAGFGGRISTPFHEDYVFYKPTVTAVDANGTQELLIAKGTLLVR</sequence>
<keyword evidence="1" id="KW-0479">Metal-binding</keyword>
<reference evidence="2 3" key="1">
    <citation type="submission" date="2019-07" db="EMBL/GenBank/DDBJ databases">
        <title>Genomic Encyclopedia of Archaeal and Bacterial Type Strains, Phase II (KMG-II): from individual species to whole genera.</title>
        <authorList>
            <person name="Goeker M."/>
        </authorList>
    </citation>
    <scope>NUCLEOTIDE SEQUENCE [LARGE SCALE GENOMIC DNA]</scope>
    <source>
        <strain evidence="2 3">ATCC BAA-1139</strain>
    </source>
</reference>
<organism evidence="2 3">
    <name type="scientific">Geobacter argillaceus</name>
    <dbReference type="NCBI Taxonomy" id="345631"/>
    <lineage>
        <taxon>Bacteria</taxon>
        <taxon>Pseudomonadati</taxon>
        <taxon>Thermodesulfobacteriota</taxon>
        <taxon>Desulfuromonadia</taxon>
        <taxon>Geobacterales</taxon>
        <taxon>Geobacteraceae</taxon>
        <taxon>Geobacter</taxon>
    </lineage>
</organism>
<evidence type="ECO:0000313" key="3">
    <source>
        <dbReference type="Proteomes" id="UP000319449"/>
    </source>
</evidence>
<dbReference type="SUPFAM" id="SSF144052">
    <property type="entry name" value="Thermophilic metalloprotease-like"/>
    <property type="match status" value="1"/>
</dbReference>
<evidence type="ECO:0000313" key="2">
    <source>
        <dbReference type="EMBL" id="TWJ33391.1"/>
    </source>
</evidence>
<dbReference type="RefSeq" id="WP_145016926.1">
    <property type="nucleotide sequence ID" value="NZ_VLLN01000001.1"/>
</dbReference>
<evidence type="ECO:0000256" key="1">
    <source>
        <dbReference type="ARBA" id="ARBA00022723"/>
    </source>
</evidence>
<keyword evidence="2" id="KW-0378">Hydrolase</keyword>
<dbReference type="InterPro" id="IPR052170">
    <property type="entry name" value="M29_Exopeptidase"/>
</dbReference>
<keyword evidence="3" id="KW-1185">Reference proteome</keyword>
<dbReference type="EMBL" id="VLLN01000001">
    <property type="protein sequence ID" value="TWJ33391.1"/>
    <property type="molecule type" value="Genomic_DNA"/>
</dbReference>
<protein>
    <submittedName>
        <fullName evidence="2">Leucyl aminopeptidase (Aminopeptidase T)</fullName>
    </submittedName>
</protein>
<keyword evidence="2" id="KW-0645">Protease</keyword>
<keyword evidence="2" id="KW-0031">Aminopeptidase</keyword>
<dbReference type="GO" id="GO:0006508">
    <property type="term" value="P:proteolysis"/>
    <property type="evidence" value="ECO:0007669"/>
    <property type="project" value="InterPro"/>
</dbReference>
<dbReference type="GO" id="GO:0004177">
    <property type="term" value="F:aminopeptidase activity"/>
    <property type="evidence" value="ECO:0007669"/>
    <property type="project" value="UniProtKB-KW"/>
</dbReference>
<dbReference type="PANTHER" id="PTHR34448">
    <property type="entry name" value="AMINOPEPTIDASE"/>
    <property type="match status" value="1"/>
</dbReference>
<accession>A0A562WSW7</accession>